<dbReference type="PROSITE" id="PS51257">
    <property type="entry name" value="PROKAR_LIPOPROTEIN"/>
    <property type="match status" value="1"/>
</dbReference>
<keyword evidence="1 3" id="KW-0732">Signal</keyword>
<dbReference type="OrthoDB" id="179400at2"/>
<dbReference type="GO" id="GO:0046872">
    <property type="term" value="F:metal ion binding"/>
    <property type="evidence" value="ECO:0007669"/>
    <property type="project" value="UniProtKB-KW"/>
</dbReference>
<organism evidence="4 5">
    <name type="scientific">Brachybacterium alimentarium</name>
    <dbReference type="NCBI Taxonomy" id="47845"/>
    <lineage>
        <taxon>Bacteria</taxon>
        <taxon>Bacillati</taxon>
        <taxon>Actinomycetota</taxon>
        <taxon>Actinomycetes</taxon>
        <taxon>Micrococcales</taxon>
        <taxon>Dermabacteraceae</taxon>
        <taxon>Brachybacterium</taxon>
    </lineage>
</organism>
<evidence type="ECO:0008006" key="6">
    <source>
        <dbReference type="Google" id="ProtNLM"/>
    </source>
</evidence>
<dbReference type="Pfam" id="PF13531">
    <property type="entry name" value="SBP_bac_11"/>
    <property type="match status" value="1"/>
</dbReference>
<proteinExistence type="predicted"/>
<dbReference type="PIRSF" id="PIRSF002825">
    <property type="entry name" value="CfbpA"/>
    <property type="match status" value="1"/>
</dbReference>
<dbReference type="GO" id="GO:0030288">
    <property type="term" value="C:outer membrane-bounded periplasmic space"/>
    <property type="evidence" value="ECO:0007669"/>
    <property type="project" value="TreeGrafter"/>
</dbReference>
<accession>A0A2A3YN57</accession>
<feature type="signal peptide" evidence="3">
    <location>
        <begin position="1"/>
        <end position="27"/>
    </location>
</feature>
<dbReference type="GO" id="GO:0030975">
    <property type="term" value="F:thiamine binding"/>
    <property type="evidence" value="ECO:0007669"/>
    <property type="project" value="TreeGrafter"/>
</dbReference>
<protein>
    <recommendedName>
        <fullName evidence="6">ABC transporter substrate-binding protein</fullName>
    </recommendedName>
</protein>
<keyword evidence="2" id="KW-0479">Metal-binding</keyword>
<dbReference type="InterPro" id="IPR026045">
    <property type="entry name" value="Ferric-bd"/>
</dbReference>
<dbReference type="GO" id="GO:0030976">
    <property type="term" value="F:thiamine pyrophosphate binding"/>
    <property type="evidence" value="ECO:0007669"/>
    <property type="project" value="TreeGrafter"/>
</dbReference>
<dbReference type="AlphaFoldDB" id="A0A2A3YN57"/>
<dbReference type="PANTHER" id="PTHR30006">
    <property type="entry name" value="THIAMINE-BINDING PERIPLASMIC PROTEIN-RELATED"/>
    <property type="match status" value="1"/>
</dbReference>
<name>A0A2A3YN57_9MICO</name>
<feature type="binding site" evidence="2">
    <location>
        <position position="235"/>
    </location>
    <ligand>
        <name>Fe cation</name>
        <dbReference type="ChEBI" id="CHEBI:24875"/>
    </ligand>
</feature>
<dbReference type="GO" id="GO:0015888">
    <property type="term" value="P:thiamine transport"/>
    <property type="evidence" value="ECO:0007669"/>
    <property type="project" value="TreeGrafter"/>
</dbReference>
<evidence type="ECO:0000256" key="1">
    <source>
        <dbReference type="ARBA" id="ARBA00022729"/>
    </source>
</evidence>
<dbReference type="PANTHER" id="PTHR30006:SF2">
    <property type="entry name" value="ABC TRANSPORTER SUBSTRATE-BINDING PROTEIN"/>
    <property type="match status" value="1"/>
</dbReference>
<evidence type="ECO:0000256" key="2">
    <source>
        <dbReference type="PIRSR" id="PIRSR002825-1"/>
    </source>
</evidence>
<sequence>MTTPRRSPRATCALLVLALLALVGCTASDGDWPVDHDLAVLCSNDAEICRAWTRTFSERTGYDVTTVRLPTSEALERIRHGEDLPEFDVWHGGGSEMYVEAADEGLLASYRSGESEGIPAAFQDTENRWSGVYSSMLAFCVAPQAVAELGTDIPHTWDDLLDPALKGQISTASPRTSGTAYTAMSLQIDRLGADAGRGYLADLYGQVLQFTRSGTAPAQVVARGEAAVAITFAPYCDAARADGSQVDVVLPDDATEYEVGAVAVLADAPHPEAARDYLDFALSADGQQAGATSGIEQIPTRSDLPDNLAEILADGSYPVIGASLTERSARRDALLAWFSEEVER</sequence>
<dbReference type="CDD" id="cd13544">
    <property type="entry name" value="PBP2_Fbp_like_1"/>
    <property type="match status" value="1"/>
</dbReference>
<dbReference type="Gene3D" id="3.40.190.10">
    <property type="entry name" value="Periplasmic binding protein-like II"/>
    <property type="match status" value="2"/>
</dbReference>
<evidence type="ECO:0000313" key="4">
    <source>
        <dbReference type="EMBL" id="PCC40724.1"/>
    </source>
</evidence>
<reference evidence="4 5" key="1">
    <citation type="journal article" date="2017" name="Elife">
        <title>Extensive horizontal gene transfer in cheese-associated bacteria.</title>
        <authorList>
            <person name="Bonham K.S."/>
            <person name="Wolfe B.E."/>
            <person name="Dutton R.J."/>
        </authorList>
    </citation>
    <scope>NUCLEOTIDE SEQUENCE [LARGE SCALE GENOMIC DNA]</scope>
    <source>
        <strain evidence="4 5">341_9</strain>
    </source>
</reference>
<gene>
    <name evidence="4" type="ORF">CIK66_02865</name>
</gene>
<evidence type="ECO:0000313" key="5">
    <source>
        <dbReference type="Proteomes" id="UP000218598"/>
    </source>
</evidence>
<comment type="caution">
    <text evidence="4">The sequence shown here is derived from an EMBL/GenBank/DDBJ whole genome shotgun (WGS) entry which is preliminary data.</text>
</comment>
<dbReference type="Proteomes" id="UP000218598">
    <property type="component" value="Unassembled WGS sequence"/>
</dbReference>
<dbReference type="SUPFAM" id="SSF53850">
    <property type="entry name" value="Periplasmic binding protein-like II"/>
    <property type="match status" value="1"/>
</dbReference>
<keyword evidence="2" id="KW-0408">Iron</keyword>
<keyword evidence="5" id="KW-1185">Reference proteome</keyword>
<dbReference type="EMBL" id="NRGR01000005">
    <property type="protein sequence ID" value="PCC40724.1"/>
    <property type="molecule type" value="Genomic_DNA"/>
</dbReference>
<dbReference type="RefSeq" id="WP_096165872.1">
    <property type="nucleotide sequence ID" value="NZ_BAAAIQ010000018.1"/>
</dbReference>
<feature type="chain" id="PRO_5038412620" description="ABC transporter substrate-binding protein" evidence="3">
    <location>
        <begin position="28"/>
        <end position="344"/>
    </location>
</feature>
<dbReference type="GeneID" id="95328028"/>
<evidence type="ECO:0000256" key="3">
    <source>
        <dbReference type="SAM" id="SignalP"/>
    </source>
</evidence>